<dbReference type="InterPro" id="IPR019734">
    <property type="entry name" value="TPR_rpt"/>
</dbReference>
<reference evidence="2" key="1">
    <citation type="submission" date="2020-05" db="EMBL/GenBank/DDBJ databases">
        <title>Genomic Encyclopedia of Type Strains, Phase IV (KMG-V): Genome sequencing to study the core and pangenomes of soil and plant-associated prokaryotes.</title>
        <authorList>
            <person name="Whitman W."/>
        </authorList>
    </citation>
    <scope>NUCLEOTIDE SEQUENCE</scope>
    <source>
        <strain evidence="2">16F</strain>
    </source>
</reference>
<protein>
    <recommendedName>
        <fullName evidence="4">Tetratricopeptide repeat protein</fullName>
    </recommendedName>
</protein>
<evidence type="ECO:0000313" key="2">
    <source>
        <dbReference type="EMBL" id="NRS93008.1"/>
    </source>
</evidence>
<dbReference type="Gene3D" id="1.25.40.10">
    <property type="entry name" value="Tetratricopeptide repeat domain"/>
    <property type="match status" value="1"/>
</dbReference>
<evidence type="ECO:0000313" key="3">
    <source>
        <dbReference type="Proteomes" id="UP000610746"/>
    </source>
</evidence>
<accession>A0A8J8G8B8</accession>
<dbReference type="SUPFAM" id="SSF48452">
    <property type="entry name" value="TPR-like"/>
    <property type="match status" value="1"/>
</dbReference>
<dbReference type="Proteomes" id="UP000610746">
    <property type="component" value="Unassembled WGS sequence"/>
</dbReference>
<dbReference type="SUPFAM" id="SSF81901">
    <property type="entry name" value="HCP-like"/>
    <property type="match status" value="1"/>
</dbReference>
<evidence type="ECO:0008006" key="4">
    <source>
        <dbReference type="Google" id="ProtNLM"/>
    </source>
</evidence>
<dbReference type="InterPro" id="IPR011990">
    <property type="entry name" value="TPR-like_helical_dom_sf"/>
</dbReference>
<keyword evidence="3" id="KW-1185">Reference proteome</keyword>
<gene>
    <name evidence="2" type="ORF">HNQ03_002093</name>
</gene>
<proteinExistence type="predicted"/>
<sequence length="431" mass="49385">MRSLQIFLLSICTSFLVQCNKFGDPLVSESYADSLIANYSTSKAAKFNNDELNFWQSRIKNNKNFDHVSTQKYASQLVTRFGFTGDIQDLKDADSIVLNVEKELNNKEAYAFLTLVHYSILQHRFLKAKEYLEKAKALGIKDLENYANTFDVEFELGNIKAAKENLEKMKDDKSYAYQFRKSKMAHYEGDLDASTSRMEEAAHLAGDNAVLQSIALSNVGDLYNHAGKLDEAFKSYKKSLKANSADLHSMMGIGMIAMMKDNNEALAEKIFKFVQSKSKSPDALYKMILLAQHKQDKNLELKYATEFETIASNAIYENMYHKYLIQIYTESLKNPAKAEMLAKKELETRATPQTYSWYAFALMENNKLAEANEIYNKHIKGQPLEALELYYMGRLMEASKKGYNAKEYYKAADENKYDLSPALMRDLEDRL</sequence>
<dbReference type="PROSITE" id="PS50005">
    <property type="entry name" value="TPR"/>
    <property type="match status" value="1"/>
</dbReference>
<dbReference type="AlphaFoldDB" id="A0A8J8G8B8"/>
<feature type="repeat" description="TPR" evidence="1">
    <location>
        <begin position="213"/>
        <end position="246"/>
    </location>
</feature>
<organism evidence="2 3">
    <name type="scientific">Frigoriflavimonas asaccharolytica</name>
    <dbReference type="NCBI Taxonomy" id="2735899"/>
    <lineage>
        <taxon>Bacteria</taxon>
        <taxon>Pseudomonadati</taxon>
        <taxon>Bacteroidota</taxon>
        <taxon>Flavobacteriia</taxon>
        <taxon>Flavobacteriales</taxon>
        <taxon>Weeksellaceae</taxon>
        <taxon>Frigoriflavimonas</taxon>
    </lineage>
</organism>
<dbReference type="RefSeq" id="WP_173779593.1">
    <property type="nucleotide sequence ID" value="NZ_JABSNO010000015.1"/>
</dbReference>
<dbReference type="EMBL" id="JABSNO010000015">
    <property type="protein sequence ID" value="NRS93008.1"/>
    <property type="molecule type" value="Genomic_DNA"/>
</dbReference>
<evidence type="ECO:0000256" key="1">
    <source>
        <dbReference type="PROSITE-ProRule" id="PRU00339"/>
    </source>
</evidence>
<keyword evidence="1" id="KW-0802">TPR repeat</keyword>
<comment type="caution">
    <text evidence="2">The sequence shown here is derived from an EMBL/GenBank/DDBJ whole genome shotgun (WGS) entry which is preliminary data.</text>
</comment>
<name>A0A8J8G8B8_9FLAO</name>